<dbReference type="Proteomes" id="UP000037069">
    <property type="component" value="Unassembled WGS sequence"/>
</dbReference>
<keyword evidence="3" id="KW-1185">Reference proteome</keyword>
<comment type="caution">
    <text evidence="2">The sequence shown here is derived from an EMBL/GenBank/DDBJ whole genome shotgun (WGS) entry which is preliminary data.</text>
</comment>
<organism evidence="2 3">
    <name type="scientific">Lucilia cuprina</name>
    <name type="common">Green bottle fly</name>
    <name type="synonym">Australian sheep blowfly</name>
    <dbReference type="NCBI Taxonomy" id="7375"/>
    <lineage>
        <taxon>Eukaryota</taxon>
        <taxon>Metazoa</taxon>
        <taxon>Ecdysozoa</taxon>
        <taxon>Arthropoda</taxon>
        <taxon>Hexapoda</taxon>
        <taxon>Insecta</taxon>
        <taxon>Pterygota</taxon>
        <taxon>Neoptera</taxon>
        <taxon>Endopterygota</taxon>
        <taxon>Diptera</taxon>
        <taxon>Brachycera</taxon>
        <taxon>Muscomorpha</taxon>
        <taxon>Oestroidea</taxon>
        <taxon>Calliphoridae</taxon>
        <taxon>Luciliinae</taxon>
        <taxon>Lucilia</taxon>
    </lineage>
</organism>
<name>A0A0L0CJ14_LUCCU</name>
<protein>
    <submittedName>
        <fullName evidence="2">Uncharacterized protein</fullName>
    </submittedName>
</protein>
<feature type="region of interest" description="Disordered" evidence="1">
    <location>
        <begin position="180"/>
        <end position="199"/>
    </location>
</feature>
<gene>
    <name evidence="2" type="ORF">FF38_06616</name>
</gene>
<evidence type="ECO:0000313" key="2">
    <source>
        <dbReference type="EMBL" id="KNC32246.1"/>
    </source>
</evidence>
<feature type="compositionally biased region" description="Polar residues" evidence="1">
    <location>
        <begin position="185"/>
        <end position="199"/>
    </location>
</feature>
<evidence type="ECO:0000313" key="3">
    <source>
        <dbReference type="Proteomes" id="UP000037069"/>
    </source>
</evidence>
<accession>A0A0L0CJ14</accession>
<dbReference type="EMBL" id="JRES01000328">
    <property type="protein sequence ID" value="KNC32246.1"/>
    <property type="molecule type" value="Genomic_DNA"/>
</dbReference>
<sequence>MFYDYSSVLPLYAVTDTAAADHVKDDDDDDVVDDDWTLINFEVHHHFDSSTNWETNVCLLYACLMQLNNTQIAMLRNIICIRINPNAYPDKEKAITGSKSIENEITPTSNEMTLPDIPEGDHPFDPQHLEAYVEVRNTQLIYQDSSLFEQLLNPVKKATAPENFPENQYWRPITRRVRNTERAQESNTGCSVTSPSDIC</sequence>
<proteinExistence type="predicted"/>
<reference evidence="2 3" key="1">
    <citation type="journal article" date="2015" name="Nat. Commun.">
        <title>Lucilia cuprina genome unlocks parasitic fly biology to underpin future interventions.</title>
        <authorList>
            <person name="Anstead C.A."/>
            <person name="Korhonen P.K."/>
            <person name="Young N.D."/>
            <person name="Hall R.S."/>
            <person name="Jex A.R."/>
            <person name="Murali S.C."/>
            <person name="Hughes D.S."/>
            <person name="Lee S.F."/>
            <person name="Perry T."/>
            <person name="Stroehlein A.J."/>
            <person name="Ansell B.R."/>
            <person name="Breugelmans B."/>
            <person name="Hofmann A."/>
            <person name="Qu J."/>
            <person name="Dugan S."/>
            <person name="Lee S.L."/>
            <person name="Chao H."/>
            <person name="Dinh H."/>
            <person name="Han Y."/>
            <person name="Doddapaneni H.V."/>
            <person name="Worley K.C."/>
            <person name="Muzny D.M."/>
            <person name="Ioannidis P."/>
            <person name="Waterhouse R.M."/>
            <person name="Zdobnov E.M."/>
            <person name="James P.J."/>
            <person name="Bagnall N.H."/>
            <person name="Kotze A.C."/>
            <person name="Gibbs R.A."/>
            <person name="Richards S."/>
            <person name="Batterham P."/>
            <person name="Gasser R.B."/>
        </authorList>
    </citation>
    <scope>NUCLEOTIDE SEQUENCE [LARGE SCALE GENOMIC DNA]</scope>
    <source>
        <strain evidence="2 3">LS</strain>
        <tissue evidence="2">Full body</tissue>
    </source>
</reference>
<dbReference type="AlphaFoldDB" id="A0A0L0CJ14"/>
<evidence type="ECO:0000256" key="1">
    <source>
        <dbReference type="SAM" id="MobiDB-lite"/>
    </source>
</evidence>